<dbReference type="OrthoDB" id="4062651at2759"/>
<dbReference type="SUPFAM" id="SSF56112">
    <property type="entry name" value="Protein kinase-like (PK-like)"/>
    <property type="match status" value="1"/>
</dbReference>
<dbReference type="VEuPathDB" id="FungiDB:TSTA_081640"/>
<evidence type="ECO:0000313" key="2">
    <source>
        <dbReference type="Proteomes" id="UP000001745"/>
    </source>
</evidence>
<dbReference type="GeneID" id="8104802"/>
<gene>
    <name evidence="1" type="ORF">TSTA_081640</name>
</gene>
<dbReference type="InterPro" id="IPR011009">
    <property type="entry name" value="Kinase-like_dom_sf"/>
</dbReference>
<dbReference type="Proteomes" id="UP000001745">
    <property type="component" value="Unassembled WGS sequence"/>
</dbReference>
<dbReference type="HOGENOM" id="CLU_819343_0_0_1"/>
<protein>
    <submittedName>
        <fullName evidence="1">Uncharacterized protein</fullName>
    </submittedName>
</protein>
<sequence length="339" mass="37785">MDTHIMLCEVFSEELLRWDIQVTMSIGLSNSIDCDALRWWDLQNLTSHAPSQPTSVKKMNPTLLIRYESPWNTYEKELTCDLAGDTAIVVHRGAHSETFTLSHLQHENVLSAREYYYQEESMYALGEDLSITLEDVVLCDPFLSEAQLAAILCQVILPVSFYLCLQRSEDHSAVGLTDPSRWPEDSDAVRFLAATTSVRSADELAKKTPWLEAQAHRAGPACHCSSNNFLLLSIGYAQETEDKLIEPIQVLVVPLDNEYIVRNGGLPEPVTILRIAKKRKSVMVLGTCLIPVGDLQHLSLRGNIIGHVSLHFIVVLEGCDSIEPNGVIRAICGEVSWNA</sequence>
<keyword evidence="2" id="KW-1185">Reference proteome</keyword>
<evidence type="ECO:0000313" key="1">
    <source>
        <dbReference type="EMBL" id="EED20931.1"/>
    </source>
</evidence>
<accession>B8LZZ9</accession>
<name>B8LZZ9_TALSN</name>
<organism evidence="1 2">
    <name type="scientific">Talaromyces stipitatus (strain ATCC 10500 / CBS 375.48 / QM 6759 / NRRL 1006)</name>
    <name type="common">Penicillium stipitatum</name>
    <dbReference type="NCBI Taxonomy" id="441959"/>
    <lineage>
        <taxon>Eukaryota</taxon>
        <taxon>Fungi</taxon>
        <taxon>Dikarya</taxon>
        <taxon>Ascomycota</taxon>
        <taxon>Pezizomycotina</taxon>
        <taxon>Eurotiomycetes</taxon>
        <taxon>Eurotiomycetidae</taxon>
        <taxon>Eurotiales</taxon>
        <taxon>Trichocomaceae</taxon>
        <taxon>Talaromyces</taxon>
        <taxon>Talaromyces sect. Talaromyces</taxon>
    </lineage>
</organism>
<dbReference type="RefSeq" id="XP_002477894.1">
    <property type="nucleotide sequence ID" value="XM_002477849.1"/>
</dbReference>
<dbReference type="InParanoid" id="B8LZZ9"/>
<dbReference type="EMBL" id="EQ962653">
    <property type="protein sequence ID" value="EED20931.1"/>
    <property type="molecule type" value="Genomic_DNA"/>
</dbReference>
<dbReference type="AlphaFoldDB" id="B8LZZ9"/>
<reference evidence="2" key="1">
    <citation type="journal article" date="2015" name="Genome Announc.">
        <title>Genome sequence of the AIDS-associated pathogen Penicillium marneffei (ATCC18224) and its near taxonomic relative Talaromyces stipitatus (ATCC10500).</title>
        <authorList>
            <person name="Nierman W.C."/>
            <person name="Fedorova-Abrams N.D."/>
            <person name="Andrianopoulos A."/>
        </authorList>
    </citation>
    <scope>NUCLEOTIDE SEQUENCE [LARGE SCALE GENOMIC DNA]</scope>
    <source>
        <strain evidence="2">ATCC 10500 / CBS 375.48 / QM 6759 / NRRL 1006</strain>
    </source>
</reference>
<dbReference type="eggNOG" id="ENOG502REMM">
    <property type="taxonomic scope" value="Eukaryota"/>
</dbReference>
<proteinExistence type="predicted"/>